<evidence type="ECO:0000256" key="1">
    <source>
        <dbReference type="SAM" id="Phobius"/>
    </source>
</evidence>
<dbReference type="Proteomes" id="UP000326903">
    <property type="component" value="Unassembled WGS sequence"/>
</dbReference>
<organism evidence="2 3">
    <name type="scientific">Ginsengibacter hankyongi</name>
    <dbReference type="NCBI Taxonomy" id="2607284"/>
    <lineage>
        <taxon>Bacteria</taxon>
        <taxon>Pseudomonadati</taxon>
        <taxon>Bacteroidota</taxon>
        <taxon>Chitinophagia</taxon>
        <taxon>Chitinophagales</taxon>
        <taxon>Chitinophagaceae</taxon>
        <taxon>Ginsengibacter</taxon>
    </lineage>
</organism>
<accession>A0A5J5IJX1</accession>
<dbReference type="AlphaFoldDB" id="A0A5J5IJX1"/>
<keyword evidence="3" id="KW-1185">Reference proteome</keyword>
<evidence type="ECO:0000313" key="3">
    <source>
        <dbReference type="Proteomes" id="UP000326903"/>
    </source>
</evidence>
<feature type="transmembrane region" description="Helical" evidence="1">
    <location>
        <begin position="272"/>
        <end position="291"/>
    </location>
</feature>
<protein>
    <submittedName>
        <fullName evidence="2">DUF4350 domain-containing protein</fullName>
    </submittedName>
</protein>
<proteinExistence type="predicted"/>
<evidence type="ECO:0000313" key="2">
    <source>
        <dbReference type="EMBL" id="KAA9041296.1"/>
    </source>
</evidence>
<dbReference type="EMBL" id="VYQF01000001">
    <property type="protein sequence ID" value="KAA9041296.1"/>
    <property type="molecule type" value="Genomic_DNA"/>
</dbReference>
<reference evidence="2 3" key="1">
    <citation type="submission" date="2019-09" db="EMBL/GenBank/DDBJ databases">
        <title>Draft genome sequence of Ginsengibacter sp. BR5-29.</title>
        <authorList>
            <person name="Im W.-T."/>
        </authorList>
    </citation>
    <scope>NUCLEOTIDE SEQUENCE [LARGE SCALE GENOMIC DNA]</scope>
    <source>
        <strain evidence="2 3">BR5-29</strain>
    </source>
</reference>
<gene>
    <name evidence="2" type="ORF">FW778_04470</name>
</gene>
<keyword evidence="1" id="KW-1133">Transmembrane helix</keyword>
<comment type="caution">
    <text evidence="2">The sequence shown here is derived from an EMBL/GenBank/DDBJ whole genome shotgun (WGS) entry which is preliminary data.</text>
</comment>
<keyword evidence="1" id="KW-0472">Membrane</keyword>
<name>A0A5J5IJX1_9BACT</name>
<keyword evidence="1" id="KW-0812">Transmembrane</keyword>
<sequence length="406" mass="47456">MSVSLAELAGSCKQSGRVLPPLSESFRKSDKQPFGGYIAYKEFRNLFKDRYVETVTEPFDQEWNVIKDYSNNKKYSLYFLITKNLVLNYSEVNAFMDYVKAGNDLFISADYIDTRLLENINCNNERMAEIVDETKGLMRQTKVSMFFDNNFKAPAYGYYYYPFLNSLSSFDTAFVRVLGVNENNDPNYIILFSGKGRIYLHVAPRVFSNYFLLSGDNYQYIENVISFLRSDPKNIYWDEYYKNASPNRRKSNNGKDDNNFSSLSVIRQHPPLLWAFWLAIIGLLLFILFNVKRKQRIIDVIKPNVNTTVNFTETVGRLYLQKKNNNHIAEKMITYFYEHIRNKYFINTSTINDEFINSLAGKSGVPIETMKRLFALIRRIHSGENIDDATLIQLNNEIENFYKNQS</sequence>
<dbReference type="RefSeq" id="WP_150413385.1">
    <property type="nucleotide sequence ID" value="NZ_VYQF01000001.1"/>
</dbReference>